<evidence type="ECO:0000256" key="5">
    <source>
        <dbReference type="ARBA" id="ARBA00022840"/>
    </source>
</evidence>
<proteinExistence type="predicted"/>
<dbReference type="Gene3D" id="1.10.510.10">
    <property type="entry name" value="Transferase(Phosphotransferase) domain 1"/>
    <property type="match status" value="1"/>
</dbReference>
<dbReference type="PROSITE" id="PS50011">
    <property type="entry name" value="PROTEIN_KINASE_DOM"/>
    <property type="match status" value="1"/>
</dbReference>
<evidence type="ECO:0000256" key="4">
    <source>
        <dbReference type="ARBA" id="ARBA00022777"/>
    </source>
</evidence>
<dbReference type="PANTHER" id="PTHR24058">
    <property type="entry name" value="DUAL SPECIFICITY PROTEIN KINASE"/>
    <property type="match status" value="1"/>
</dbReference>
<gene>
    <name evidence="9" type="ORF">AKAME5_002010900</name>
</gene>
<feature type="coiled-coil region" evidence="6">
    <location>
        <begin position="46"/>
        <end position="124"/>
    </location>
</feature>
<comment type="caution">
    <text evidence="9">The sequence shown here is derived from an EMBL/GenBank/DDBJ whole genome shotgun (WGS) entry which is preliminary data.</text>
</comment>
<evidence type="ECO:0000256" key="7">
    <source>
        <dbReference type="SAM" id="Phobius"/>
    </source>
</evidence>
<dbReference type="SUPFAM" id="SSF56112">
    <property type="entry name" value="Protein kinase-like (PK-like)"/>
    <property type="match status" value="1"/>
</dbReference>
<dbReference type="GO" id="GO:0003677">
    <property type="term" value="F:DNA binding"/>
    <property type="evidence" value="ECO:0007669"/>
    <property type="project" value="UniProtKB-KW"/>
</dbReference>
<dbReference type="InterPro" id="IPR011009">
    <property type="entry name" value="Kinase-like_dom_sf"/>
</dbReference>
<evidence type="ECO:0000259" key="8">
    <source>
        <dbReference type="PROSITE" id="PS50011"/>
    </source>
</evidence>
<keyword evidence="7" id="KW-0472">Membrane</keyword>
<accession>A0AAD3NCI1</accession>
<dbReference type="AlphaFoldDB" id="A0AAD3NCI1"/>
<dbReference type="InterPro" id="IPR008271">
    <property type="entry name" value="Ser/Thr_kinase_AS"/>
</dbReference>
<evidence type="ECO:0000256" key="3">
    <source>
        <dbReference type="ARBA" id="ARBA00022741"/>
    </source>
</evidence>
<dbReference type="GO" id="GO:0005524">
    <property type="term" value="F:ATP binding"/>
    <property type="evidence" value="ECO:0007669"/>
    <property type="project" value="UniProtKB-KW"/>
</dbReference>
<evidence type="ECO:0000256" key="2">
    <source>
        <dbReference type="ARBA" id="ARBA00022679"/>
    </source>
</evidence>
<dbReference type="Proteomes" id="UP001279410">
    <property type="component" value="Unassembled WGS sequence"/>
</dbReference>
<keyword evidence="9" id="KW-0238">DNA-binding</keyword>
<dbReference type="SMART" id="SM00220">
    <property type="entry name" value="S_TKc"/>
    <property type="match status" value="1"/>
</dbReference>
<keyword evidence="5" id="KW-0067">ATP-binding</keyword>
<keyword evidence="6" id="KW-0175">Coiled coil</keyword>
<dbReference type="InterPro" id="IPR050494">
    <property type="entry name" value="Ser_Thr_dual-spec_kinase"/>
</dbReference>
<dbReference type="PROSITE" id="PS00108">
    <property type="entry name" value="PROTEIN_KINASE_ST"/>
    <property type="match status" value="1"/>
</dbReference>
<evidence type="ECO:0000313" key="9">
    <source>
        <dbReference type="EMBL" id="GLD68796.1"/>
    </source>
</evidence>
<reference evidence="9" key="1">
    <citation type="submission" date="2022-08" db="EMBL/GenBank/DDBJ databases">
        <title>Genome sequencing of akame (Lates japonicus).</title>
        <authorList>
            <person name="Hashiguchi Y."/>
            <person name="Takahashi H."/>
        </authorList>
    </citation>
    <scope>NUCLEOTIDE SEQUENCE</scope>
    <source>
        <strain evidence="9">Kochi</strain>
    </source>
</reference>
<dbReference type="EMBL" id="BRZM01000151">
    <property type="protein sequence ID" value="GLD68796.1"/>
    <property type="molecule type" value="Genomic_DNA"/>
</dbReference>
<keyword evidence="7" id="KW-1133">Transmembrane helix</keyword>
<dbReference type="GO" id="GO:0004674">
    <property type="term" value="F:protein serine/threonine kinase activity"/>
    <property type="evidence" value="ECO:0007669"/>
    <property type="project" value="UniProtKB-KW"/>
</dbReference>
<organism evidence="9 10">
    <name type="scientific">Lates japonicus</name>
    <name type="common">Japanese lates</name>
    <dbReference type="NCBI Taxonomy" id="270547"/>
    <lineage>
        <taxon>Eukaryota</taxon>
        <taxon>Metazoa</taxon>
        <taxon>Chordata</taxon>
        <taxon>Craniata</taxon>
        <taxon>Vertebrata</taxon>
        <taxon>Euteleostomi</taxon>
        <taxon>Actinopterygii</taxon>
        <taxon>Neopterygii</taxon>
        <taxon>Teleostei</taxon>
        <taxon>Neoteleostei</taxon>
        <taxon>Acanthomorphata</taxon>
        <taxon>Carangaria</taxon>
        <taxon>Carangaria incertae sedis</taxon>
        <taxon>Centropomidae</taxon>
        <taxon>Lates</taxon>
    </lineage>
</organism>
<keyword evidence="4 9" id="KW-0418">Kinase</keyword>
<feature type="transmembrane region" description="Helical" evidence="7">
    <location>
        <begin position="326"/>
        <end position="345"/>
    </location>
</feature>
<name>A0AAD3NCI1_LATJO</name>
<evidence type="ECO:0000313" key="10">
    <source>
        <dbReference type="Proteomes" id="UP001279410"/>
    </source>
</evidence>
<keyword evidence="1" id="KW-0723">Serine/threonine-protein kinase</keyword>
<keyword evidence="10" id="KW-1185">Reference proteome</keyword>
<dbReference type="GO" id="GO:0004713">
    <property type="term" value="F:protein tyrosine kinase activity"/>
    <property type="evidence" value="ECO:0007669"/>
    <property type="project" value="TreeGrafter"/>
</dbReference>
<keyword evidence="7" id="KW-0812">Transmembrane</keyword>
<dbReference type="GO" id="GO:0005737">
    <property type="term" value="C:cytoplasm"/>
    <property type="evidence" value="ECO:0007669"/>
    <property type="project" value="TreeGrafter"/>
</dbReference>
<dbReference type="GO" id="GO:0005634">
    <property type="term" value="C:nucleus"/>
    <property type="evidence" value="ECO:0007669"/>
    <property type="project" value="TreeGrafter"/>
</dbReference>
<keyword evidence="9" id="KW-0371">Homeobox</keyword>
<evidence type="ECO:0000256" key="1">
    <source>
        <dbReference type="ARBA" id="ARBA00022527"/>
    </source>
</evidence>
<keyword evidence="3" id="KW-0547">Nucleotide-binding</keyword>
<keyword evidence="2" id="KW-0808">Transferase</keyword>
<dbReference type="PANTHER" id="PTHR24058:SF17">
    <property type="entry name" value="HOMEODOMAIN INTERACTING PROTEIN KINASE, ISOFORM D"/>
    <property type="match status" value="1"/>
</dbReference>
<feature type="domain" description="Protein kinase" evidence="8">
    <location>
        <begin position="146"/>
        <end position="377"/>
    </location>
</feature>
<evidence type="ECO:0000256" key="6">
    <source>
        <dbReference type="SAM" id="Coils"/>
    </source>
</evidence>
<dbReference type="InterPro" id="IPR000719">
    <property type="entry name" value="Prot_kinase_dom"/>
</dbReference>
<protein>
    <submittedName>
        <fullName evidence="9">Homeodomain-interacting protein kinase 1-like protein</fullName>
    </submittedName>
</protein>
<dbReference type="Pfam" id="PF00069">
    <property type="entry name" value="Pkinase"/>
    <property type="match status" value="1"/>
</dbReference>
<sequence length="377" mass="42748">MVGYLLSPHCWIPPGLTPADTPSGPLGTSRILLSGPTGSHWSPQTIAALQEELNLSKELLAEQQIIVDLKKQLKLSQKFSAGLQLEKQVKKNLKLRREDLMAKVQKMRDALHQEELEKALLTAQPSPNLELSTELELRDREVHRNYKFLKVLEQGGYGTVVKCAKQQTGEIRAIKYAYYDDDLCREAYIMRVLTSHNLDKFNIVKYYGELITCGQMSLVYEMLDINLQNYLLDLQGPMRLQDIRTIIQQLATAFDALKRVGLIHSDVKTDNIMMVDHASQPFRVKLIDFGLAIFRSQAKQGRIQHTPQYRAPEITLGLAFSEASDIWSLGCVMAIMVFGFMLFPARNEYDALQHITDLLGPPPEHLISAGMRSHLFL</sequence>